<dbReference type="EMBL" id="JAIEZQ010000002">
    <property type="protein sequence ID" value="MBY9075010.1"/>
    <property type="molecule type" value="Genomic_DNA"/>
</dbReference>
<keyword evidence="2" id="KW-0812">Transmembrane</keyword>
<feature type="transmembrane region" description="Helical" evidence="2">
    <location>
        <begin position="38"/>
        <end position="59"/>
    </location>
</feature>
<name>A0ABS7RMC3_9ACTN</name>
<keyword evidence="2" id="KW-0472">Membrane</keyword>
<sequence>MNPSRVASLAALVGGVSWSVAALLAWGDTTVEAGPAGLLVWFGAAALVVSLGAAGYALVATAPVWLRALVSVATPVLVAMVWTLVADALGAEYLSALVGALLALASGALGLRRGRSAAPVEPAPVRGRRADRGSRGARAAR</sequence>
<evidence type="ECO:0000256" key="1">
    <source>
        <dbReference type="SAM" id="MobiDB-lite"/>
    </source>
</evidence>
<evidence type="ECO:0000256" key="2">
    <source>
        <dbReference type="SAM" id="Phobius"/>
    </source>
</evidence>
<reference evidence="3 4" key="1">
    <citation type="submission" date="2021-08" db="EMBL/GenBank/DDBJ databases">
        <title>Nocardioides bacterium WL0053 sp. nov., isolated from the sediment.</title>
        <authorList>
            <person name="Wang L."/>
            <person name="Zhang D."/>
            <person name="Zhang A."/>
        </authorList>
    </citation>
    <scope>NUCLEOTIDE SEQUENCE [LARGE SCALE GENOMIC DNA]</scope>
    <source>
        <strain evidence="3 4">WL0053</strain>
    </source>
</reference>
<gene>
    <name evidence="3" type="ORF">K1X13_09285</name>
</gene>
<comment type="caution">
    <text evidence="3">The sequence shown here is derived from an EMBL/GenBank/DDBJ whole genome shotgun (WGS) entry which is preliminary data.</text>
</comment>
<protein>
    <recommendedName>
        <fullName evidence="5">EamA-like transporter family protein</fullName>
    </recommendedName>
</protein>
<feature type="transmembrane region" description="Helical" evidence="2">
    <location>
        <begin position="66"/>
        <end position="85"/>
    </location>
</feature>
<evidence type="ECO:0000313" key="4">
    <source>
        <dbReference type="Proteomes" id="UP000754710"/>
    </source>
</evidence>
<proteinExistence type="predicted"/>
<dbReference type="RefSeq" id="WP_221024818.1">
    <property type="nucleotide sequence ID" value="NZ_JAIEZQ010000002.1"/>
</dbReference>
<feature type="transmembrane region" description="Helical" evidence="2">
    <location>
        <begin position="91"/>
        <end position="111"/>
    </location>
</feature>
<dbReference type="Proteomes" id="UP000754710">
    <property type="component" value="Unassembled WGS sequence"/>
</dbReference>
<keyword evidence="2" id="KW-1133">Transmembrane helix</keyword>
<organism evidence="3 4">
    <name type="scientific">Nocardioides jiangsuensis</name>
    <dbReference type="NCBI Taxonomy" id="2866161"/>
    <lineage>
        <taxon>Bacteria</taxon>
        <taxon>Bacillati</taxon>
        <taxon>Actinomycetota</taxon>
        <taxon>Actinomycetes</taxon>
        <taxon>Propionibacteriales</taxon>
        <taxon>Nocardioidaceae</taxon>
        <taxon>Nocardioides</taxon>
    </lineage>
</organism>
<accession>A0ABS7RMC3</accession>
<evidence type="ECO:0000313" key="3">
    <source>
        <dbReference type="EMBL" id="MBY9075010.1"/>
    </source>
</evidence>
<feature type="region of interest" description="Disordered" evidence="1">
    <location>
        <begin position="120"/>
        <end position="141"/>
    </location>
</feature>
<keyword evidence="4" id="KW-1185">Reference proteome</keyword>
<evidence type="ECO:0008006" key="5">
    <source>
        <dbReference type="Google" id="ProtNLM"/>
    </source>
</evidence>